<dbReference type="InterPro" id="IPR011048">
    <property type="entry name" value="Haem_d1_sf"/>
</dbReference>
<name>A0A3M0MR51_9RHOB</name>
<gene>
    <name evidence="1" type="ORF">C9E81_16000</name>
</gene>
<dbReference type="RefSeq" id="WP_122113351.1">
    <property type="nucleotide sequence ID" value="NZ_QOKZ01000006.1"/>
</dbReference>
<comment type="caution">
    <text evidence="1">The sequence shown here is derived from an EMBL/GenBank/DDBJ whole genome shotgun (WGS) entry which is preliminary data.</text>
</comment>
<sequence length="325" mass="35526">MPKDVLLLIEKSAHRLSCYDIDGGELLHVVPLPEFPHEFTLNADCGIAYIGHYGVANSGSEDTGGHEVLALDVAAGRIVDRFSLGEGMNRPHGIGMDGMGRLYALSETAARLVIWDDPRKGGAPDRTAPTGGRKPHLFAVTRDGRRCYSMNLDSNDVTVFDPQDPSVTPVPVSTGEMPEGRLLREDEKLLFVTNRKSETVVALDTVTLEITASENVPGDPVRIFHDRRRSRLMTVDYRGRSLTLLDDRSLKTIGRVELEVPPISLSFDKSMTRAFISTDANELHCLDLDRLAVTRKIPTGKEPDVSAIVSLDDNAAILTRGAAVT</sequence>
<dbReference type="InterPro" id="IPR015943">
    <property type="entry name" value="WD40/YVTN_repeat-like_dom_sf"/>
</dbReference>
<dbReference type="SUPFAM" id="SSF51004">
    <property type="entry name" value="C-terminal (heme d1) domain of cytochrome cd1-nitrite reductase"/>
    <property type="match status" value="1"/>
</dbReference>
<evidence type="ECO:0000313" key="1">
    <source>
        <dbReference type="EMBL" id="RMC33797.1"/>
    </source>
</evidence>
<reference evidence="1 2" key="1">
    <citation type="submission" date="2018-07" db="EMBL/GenBank/DDBJ databases">
        <authorList>
            <person name="Zhang Y."/>
            <person name="Wang L."/>
            <person name="Ma S."/>
        </authorList>
    </citation>
    <scope>NUCLEOTIDE SEQUENCE [LARGE SCALE GENOMIC DNA]</scope>
    <source>
        <strain evidence="1 2">4-2</strain>
    </source>
</reference>
<organism evidence="1 2">
    <name type="scientific">Paracoccus alkanivorans</name>
    <dbReference type="NCBI Taxonomy" id="2116655"/>
    <lineage>
        <taxon>Bacteria</taxon>
        <taxon>Pseudomonadati</taxon>
        <taxon>Pseudomonadota</taxon>
        <taxon>Alphaproteobacteria</taxon>
        <taxon>Rhodobacterales</taxon>
        <taxon>Paracoccaceae</taxon>
        <taxon>Paracoccus</taxon>
    </lineage>
</organism>
<dbReference type="OrthoDB" id="145213at2"/>
<dbReference type="AlphaFoldDB" id="A0A3M0MR51"/>
<dbReference type="PANTHER" id="PTHR47197:SF3">
    <property type="entry name" value="DIHYDRO-HEME D1 DEHYDROGENASE"/>
    <property type="match status" value="1"/>
</dbReference>
<dbReference type="Gene3D" id="2.130.10.10">
    <property type="entry name" value="YVTN repeat-like/Quinoprotein amine dehydrogenase"/>
    <property type="match status" value="1"/>
</dbReference>
<accession>A0A3M0MR51</accession>
<evidence type="ECO:0008006" key="3">
    <source>
        <dbReference type="Google" id="ProtNLM"/>
    </source>
</evidence>
<dbReference type="PANTHER" id="PTHR47197">
    <property type="entry name" value="PROTEIN NIRF"/>
    <property type="match status" value="1"/>
</dbReference>
<proteinExistence type="predicted"/>
<protein>
    <recommendedName>
        <fullName evidence="3">YncE family protein</fullName>
    </recommendedName>
</protein>
<dbReference type="EMBL" id="QOKZ01000006">
    <property type="protein sequence ID" value="RMC33797.1"/>
    <property type="molecule type" value="Genomic_DNA"/>
</dbReference>
<dbReference type="InterPro" id="IPR051200">
    <property type="entry name" value="Host-pathogen_enzymatic-act"/>
</dbReference>
<dbReference type="Proteomes" id="UP000273516">
    <property type="component" value="Unassembled WGS sequence"/>
</dbReference>
<keyword evidence="2" id="KW-1185">Reference proteome</keyword>
<evidence type="ECO:0000313" key="2">
    <source>
        <dbReference type="Proteomes" id="UP000273516"/>
    </source>
</evidence>